<proteinExistence type="predicted"/>
<evidence type="ECO:0000313" key="1">
    <source>
        <dbReference type="EMBL" id="KAA3499479.1"/>
    </source>
</evidence>
<reference evidence="1 2" key="1">
    <citation type="submission" date="2018-08" db="EMBL/GenBank/DDBJ databases">
        <title>Crown Gall in kiwifruit.</title>
        <authorList>
            <person name="Visnovsky S.B."/>
            <person name="Pitman A.R."/>
        </authorList>
    </citation>
    <scope>NUCLEOTIDE SEQUENCE [LARGE SCALE GENOMIC DNA]</scope>
    <source>
        <strain evidence="1 2">SBV_302_78_2</strain>
    </source>
</reference>
<dbReference type="AlphaFoldDB" id="A0AA88EXU8"/>
<organism evidence="1 2">
    <name type="scientific">Rhizobium rhizogenes</name>
    <name type="common">Agrobacterium rhizogenes</name>
    <dbReference type="NCBI Taxonomy" id="359"/>
    <lineage>
        <taxon>Bacteria</taxon>
        <taxon>Pseudomonadati</taxon>
        <taxon>Pseudomonadota</taxon>
        <taxon>Alphaproteobacteria</taxon>
        <taxon>Hyphomicrobiales</taxon>
        <taxon>Rhizobiaceae</taxon>
        <taxon>Rhizobium/Agrobacterium group</taxon>
        <taxon>Rhizobium</taxon>
    </lineage>
</organism>
<dbReference type="Proteomes" id="UP000473658">
    <property type="component" value="Unassembled WGS sequence"/>
</dbReference>
<dbReference type="EMBL" id="QRFF01000006">
    <property type="protein sequence ID" value="KAA3499479.1"/>
    <property type="molecule type" value="Genomic_DNA"/>
</dbReference>
<evidence type="ECO:0000313" key="2">
    <source>
        <dbReference type="Proteomes" id="UP000473658"/>
    </source>
</evidence>
<gene>
    <name evidence="1" type="ORF">DXM27_20320</name>
</gene>
<comment type="caution">
    <text evidence="1">The sequence shown here is derived from an EMBL/GenBank/DDBJ whole genome shotgun (WGS) entry which is preliminary data.</text>
</comment>
<protein>
    <submittedName>
        <fullName evidence="1">Uncharacterized protein</fullName>
    </submittedName>
</protein>
<sequence>MSTGAFKPDRAERLQTVLKPPASIILMGYRTLLRVFCDTVSIDFAFLPDAARKIALGIDSIMKTVTFAHVNGFIS</sequence>
<accession>A0AA88EXU8</accession>
<name>A0AA88EXU8_RHIRH</name>